<accession>A0A830F9V6</accession>
<evidence type="ECO:0000313" key="2">
    <source>
        <dbReference type="Proteomes" id="UP000628840"/>
    </source>
</evidence>
<evidence type="ECO:0000313" key="1">
    <source>
        <dbReference type="EMBL" id="GGL33866.1"/>
    </source>
</evidence>
<dbReference type="OrthoDB" id="285635at2157"/>
<dbReference type="InterPro" id="IPR036388">
    <property type="entry name" value="WH-like_DNA-bd_sf"/>
</dbReference>
<reference evidence="1 2" key="1">
    <citation type="journal article" date="2019" name="Int. J. Syst. Evol. Microbiol.">
        <title>The Global Catalogue of Microorganisms (GCM) 10K type strain sequencing project: providing services to taxonomists for standard genome sequencing and annotation.</title>
        <authorList>
            <consortium name="The Broad Institute Genomics Platform"/>
            <consortium name="The Broad Institute Genome Sequencing Center for Infectious Disease"/>
            <person name="Wu L."/>
            <person name="Ma J."/>
        </authorList>
    </citation>
    <scope>NUCLEOTIDE SEQUENCE [LARGE SCALE GENOMIC DNA]</scope>
    <source>
        <strain evidence="1 2">JCM 19585</strain>
    </source>
</reference>
<protein>
    <submittedName>
        <fullName evidence="1">Uncharacterized protein</fullName>
    </submittedName>
</protein>
<organism evidence="1 2">
    <name type="scientific">Halarchaeum grantii</name>
    <dbReference type="NCBI Taxonomy" id="1193105"/>
    <lineage>
        <taxon>Archaea</taxon>
        <taxon>Methanobacteriati</taxon>
        <taxon>Methanobacteriota</taxon>
        <taxon>Stenosarchaea group</taxon>
        <taxon>Halobacteria</taxon>
        <taxon>Halobacteriales</taxon>
        <taxon>Halobacteriaceae</taxon>
    </lineage>
</organism>
<name>A0A830F9V6_9EURY</name>
<keyword evidence="2" id="KW-1185">Reference proteome</keyword>
<dbReference type="Gene3D" id="1.10.10.10">
    <property type="entry name" value="Winged helix-like DNA-binding domain superfamily/Winged helix DNA-binding domain"/>
    <property type="match status" value="1"/>
</dbReference>
<gene>
    <name evidence="1" type="ORF">GCM10009037_16830</name>
</gene>
<dbReference type="Proteomes" id="UP000628840">
    <property type="component" value="Unassembled WGS sequence"/>
</dbReference>
<proteinExistence type="predicted"/>
<sequence>MHRLDEALLEYLAEHDSRDGDDDGVAPDEIARTIRYPLDPYLARQRLRVLSQAGYAAPASRDCATYHITVWGRLYLQGDVRADLHDPEPDARRSGHVLG</sequence>
<comment type="caution">
    <text evidence="1">The sequence shown here is derived from an EMBL/GenBank/DDBJ whole genome shotgun (WGS) entry which is preliminary data.</text>
</comment>
<dbReference type="AlphaFoldDB" id="A0A830F9V6"/>
<dbReference type="EMBL" id="BMPF01000002">
    <property type="protein sequence ID" value="GGL33866.1"/>
    <property type="molecule type" value="Genomic_DNA"/>
</dbReference>
<dbReference type="RefSeq" id="WP_188882621.1">
    <property type="nucleotide sequence ID" value="NZ_BMPF01000002.1"/>
</dbReference>